<dbReference type="Pfam" id="PF06625">
    <property type="entry name" value="DUF1151"/>
    <property type="match status" value="1"/>
</dbReference>
<evidence type="ECO:0000313" key="5">
    <source>
        <dbReference type="Proteomes" id="UP000291343"/>
    </source>
</evidence>
<dbReference type="InterPro" id="IPR009533">
    <property type="entry name" value="FAM107"/>
</dbReference>
<evidence type="ECO:0000256" key="3">
    <source>
        <dbReference type="SAM" id="MobiDB-lite"/>
    </source>
</evidence>
<sequence>LGTKMRDLEVDRSSPASQPPSIEIKQDSVEEEEEDEGGKEKEDEDNKDKKEAREAVRISAKSTPASPNAFRDLNGGGGRDGLKFPGRLSPALFAKLGKCNSEPDMLIKKQAPDMSRSCHNGIVLCLQVQEEREASSSESETGDQQRPGRRPEQYEGGAKSDSEDSSNGSSGGGMIMIPDHQNRMGGNTQAPPPPPPPDMGGLIMPRKIHNPCMESSDRQNLHRELLFNQRIGKNVLNQKSELQKALEKHKDNQARKDLEMQKLEEKTPLERVIEERAKRLESYEKGSLENESKSSSEKPEFLQVHARLRARMDSK</sequence>
<evidence type="ECO:0008006" key="6">
    <source>
        <dbReference type="Google" id="ProtNLM"/>
    </source>
</evidence>
<organism evidence="4 5">
    <name type="scientific">Laodelphax striatellus</name>
    <name type="common">Small brown planthopper</name>
    <name type="synonym">Delphax striatella</name>
    <dbReference type="NCBI Taxonomy" id="195883"/>
    <lineage>
        <taxon>Eukaryota</taxon>
        <taxon>Metazoa</taxon>
        <taxon>Ecdysozoa</taxon>
        <taxon>Arthropoda</taxon>
        <taxon>Hexapoda</taxon>
        <taxon>Insecta</taxon>
        <taxon>Pterygota</taxon>
        <taxon>Neoptera</taxon>
        <taxon>Paraneoptera</taxon>
        <taxon>Hemiptera</taxon>
        <taxon>Auchenorrhyncha</taxon>
        <taxon>Fulgoroidea</taxon>
        <taxon>Delphacidae</taxon>
        <taxon>Criomorphinae</taxon>
        <taxon>Laodelphax</taxon>
    </lineage>
</organism>
<dbReference type="SMR" id="A0A482WM22"/>
<reference evidence="4 5" key="1">
    <citation type="journal article" date="2017" name="Gigascience">
        <title>Genome sequence of the small brown planthopper, Laodelphax striatellus.</title>
        <authorList>
            <person name="Zhu J."/>
            <person name="Jiang F."/>
            <person name="Wang X."/>
            <person name="Yang P."/>
            <person name="Bao Y."/>
            <person name="Zhao W."/>
            <person name="Wang W."/>
            <person name="Lu H."/>
            <person name="Wang Q."/>
            <person name="Cui N."/>
            <person name="Li J."/>
            <person name="Chen X."/>
            <person name="Luo L."/>
            <person name="Yu J."/>
            <person name="Kang L."/>
            <person name="Cui F."/>
        </authorList>
    </citation>
    <scope>NUCLEOTIDE SEQUENCE [LARGE SCALE GENOMIC DNA]</scope>
    <source>
        <strain evidence="4">Lst14</strain>
    </source>
</reference>
<gene>
    <name evidence="4" type="ORF">LSTR_LSTR010551</name>
</gene>
<feature type="compositionally biased region" description="Basic and acidic residues" evidence="3">
    <location>
        <begin position="279"/>
        <end position="300"/>
    </location>
</feature>
<dbReference type="STRING" id="195883.A0A482WM22"/>
<feature type="coiled-coil region" evidence="2">
    <location>
        <begin position="232"/>
        <end position="266"/>
    </location>
</feature>
<feature type="compositionally biased region" description="Basic and acidic residues" evidence="3">
    <location>
        <begin position="149"/>
        <end position="162"/>
    </location>
</feature>
<dbReference type="OrthoDB" id="5963205at2759"/>
<evidence type="ECO:0000256" key="1">
    <source>
        <dbReference type="ARBA" id="ARBA00023054"/>
    </source>
</evidence>
<feature type="compositionally biased region" description="Basic and acidic residues" evidence="3">
    <location>
        <begin position="38"/>
        <end position="56"/>
    </location>
</feature>
<keyword evidence="1 2" id="KW-0175">Coiled coil</keyword>
<proteinExistence type="predicted"/>
<evidence type="ECO:0000256" key="2">
    <source>
        <dbReference type="SAM" id="Coils"/>
    </source>
</evidence>
<feature type="compositionally biased region" description="Basic and acidic residues" evidence="3">
    <location>
        <begin position="1"/>
        <end position="12"/>
    </location>
</feature>
<comment type="caution">
    <text evidence="4">The sequence shown here is derived from an EMBL/GenBank/DDBJ whole genome shotgun (WGS) entry which is preliminary data.</text>
</comment>
<keyword evidence="5" id="KW-1185">Reference proteome</keyword>
<dbReference type="InParanoid" id="A0A482WM22"/>
<feature type="region of interest" description="Disordered" evidence="3">
    <location>
        <begin position="130"/>
        <end position="217"/>
    </location>
</feature>
<feature type="non-terminal residue" evidence="4">
    <location>
        <position position="1"/>
    </location>
</feature>
<accession>A0A482WM22</accession>
<dbReference type="AlphaFoldDB" id="A0A482WM22"/>
<dbReference type="PANTHER" id="PTHR16768">
    <property type="entry name" value="DOWN REGULATED IN RENAL CARCINOMA 1/TU3A"/>
    <property type="match status" value="1"/>
</dbReference>
<dbReference type="EMBL" id="QKKF02032379">
    <property type="protein sequence ID" value="RZF34231.1"/>
    <property type="molecule type" value="Genomic_DNA"/>
</dbReference>
<feature type="region of interest" description="Disordered" evidence="3">
    <location>
        <begin position="1"/>
        <end position="87"/>
    </location>
</feature>
<name>A0A482WM22_LAOST</name>
<dbReference type="Proteomes" id="UP000291343">
    <property type="component" value="Unassembled WGS sequence"/>
</dbReference>
<protein>
    <recommendedName>
        <fullName evidence="6">Protein FAM107B</fullName>
    </recommendedName>
</protein>
<feature type="region of interest" description="Disordered" evidence="3">
    <location>
        <begin position="279"/>
        <end position="304"/>
    </location>
</feature>
<dbReference type="PANTHER" id="PTHR16768:SF5">
    <property type="entry name" value="FI14214P"/>
    <property type="match status" value="1"/>
</dbReference>
<evidence type="ECO:0000313" key="4">
    <source>
        <dbReference type="EMBL" id="RZF34231.1"/>
    </source>
</evidence>